<accession>W7A446</accession>
<proteinExistence type="predicted"/>
<dbReference type="VEuPathDB" id="PlasmoDB:C922_05755"/>
<dbReference type="RefSeq" id="XP_008819548.1">
    <property type="nucleotide sequence ID" value="XM_008821326.1"/>
</dbReference>
<protein>
    <submittedName>
        <fullName evidence="1">Uncharacterized protein</fullName>
    </submittedName>
</protein>
<keyword evidence="2" id="KW-1185">Reference proteome</keyword>
<gene>
    <name evidence="1" type="ORF">C922_05755</name>
</gene>
<dbReference type="EMBL" id="KI965624">
    <property type="protein sequence ID" value="EUD63864.1"/>
    <property type="molecule type" value="Genomic_DNA"/>
</dbReference>
<dbReference type="Proteomes" id="UP000030640">
    <property type="component" value="Unassembled WGS sequence"/>
</dbReference>
<name>W7A446_9APIC</name>
<sequence length="116" mass="13423">MDMNDMVRTVIAIFLKGLTPFTYSTHKYVILDRKIKTPQGTSYTKSAERISEWSPDKHLGKLVDAVSAKNPFNSYIISRRNQWKGANCSFHGLWNYRNSESNVDSDRNHYEESTDT</sequence>
<evidence type="ECO:0000313" key="1">
    <source>
        <dbReference type="EMBL" id="EUD63864.1"/>
    </source>
</evidence>
<evidence type="ECO:0000313" key="2">
    <source>
        <dbReference type="Proteomes" id="UP000030640"/>
    </source>
</evidence>
<reference evidence="1 2" key="1">
    <citation type="submission" date="2013-02" db="EMBL/GenBank/DDBJ databases">
        <title>The Genome Sequence of Plasmodium inui San Antonio 1.</title>
        <authorList>
            <consortium name="The Broad Institute Genome Sequencing Platform"/>
            <consortium name="The Broad Institute Genome Sequencing Center for Infectious Disease"/>
            <person name="Neafsey D."/>
            <person name="Cheeseman I."/>
            <person name="Volkman S."/>
            <person name="Adams J."/>
            <person name="Walker B."/>
            <person name="Young S.K."/>
            <person name="Zeng Q."/>
            <person name="Gargeya S."/>
            <person name="Fitzgerald M."/>
            <person name="Haas B."/>
            <person name="Abouelleil A."/>
            <person name="Alvarado L."/>
            <person name="Arachchi H.M."/>
            <person name="Berlin A.M."/>
            <person name="Chapman S.B."/>
            <person name="Dewar J."/>
            <person name="Goldberg J."/>
            <person name="Griggs A."/>
            <person name="Gujja S."/>
            <person name="Hansen M."/>
            <person name="Howarth C."/>
            <person name="Imamovic A."/>
            <person name="Larimer J."/>
            <person name="McCowan C."/>
            <person name="Murphy C."/>
            <person name="Neiman D."/>
            <person name="Pearson M."/>
            <person name="Priest M."/>
            <person name="Roberts A."/>
            <person name="Saif S."/>
            <person name="Shea T."/>
            <person name="Sisk P."/>
            <person name="Sykes S."/>
            <person name="Wortman J."/>
            <person name="Nusbaum C."/>
            <person name="Birren B."/>
        </authorList>
    </citation>
    <scope>NUCLEOTIDE SEQUENCE [LARGE SCALE GENOMIC DNA]</scope>
    <source>
        <strain evidence="1 2">San Antonio 1</strain>
    </source>
</reference>
<organism evidence="1 2">
    <name type="scientific">Plasmodium inui San Antonio 1</name>
    <dbReference type="NCBI Taxonomy" id="1237626"/>
    <lineage>
        <taxon>Eukaryota</taxon>
        <taxon>Sar</taxon>
        <taxon>Alveolata</taxon>
        <taxon>Apicomplexa</taxon>
        <taxon>Aconoidasida</taxon>
        <taxon>Haemosporida</taxon>
        <taxon>Plasmodiidae</taxon>
        <taxon>Plasmodium</taxon>
        <taxon>Plasmodium (Plasmodium)</taxon>
    </lineage>
</organism>
<dbReference type="AlphaFoldDB" id="W7A446"/>
<dbReference type="GeneID" id="20041029"/>